<feature type="compositionally biased region" description="Basic and acidic residues" evidence="1">
    <location>
        <begin position="299"/>
        <end position="322"/>
    </location>
</feature>
<dbReference type="InterPro" id="IPR039537">
    <property type="entry name" value="Retrotran_Ty1/copia-like"/>
</dbReference>
<evidence type="ECO:0000256" key="1">
    <source>
        <dbReference type="SAM" id="MobiDB-lite"/>
    </source>
</evidence>
<dbReference type="PANTHER" id="PTHR42648:SF20">
    <property type="entry name" value="RNA-DIRECTED DNA POLYMERASE"/>
    <property type="match status" value="1"/>
</dbReference>
<dbReference type="InterPro" id="IPR012337">
    <property type="entry name" value="RNaseH-like_sf"/>
</dbReference>
<dbReference type="AlphaFoldDB" id="A0A699ICM2"/>
<feature type="compositionally biased region" description="Basic residues" evidence="1">
    <location>
        <begin position="137"/>
        <end position="152"/>
    </location>
</feature>
<feature type="domain" description="Integrase catalytic" evidence="2">
    <location>
        <begin position="133"/>
        <end position="259"/>
    </location>
</feature>
<dbReference type="PANTHER" id="PTHR42648">
    <property type="entry name" value="TRANSPOSASE, PUTATIVE-RELATED"/>
    <property type="match status" value="1"/>
</dbReference>
<gene>
    <name evidence="3" type="ORF">Tci_512635</name>
</gene>
<feature type="region of interest" description="Disordered" evidence="1">
    <location>
        <begin position="298"/>
        <end position="337"/>
    </location>
</feature>
<reference evidence="3" key="1">
    <citation type="journal article" date="2019" name="Sci. Rep.">
        <title>Draft genome of Tanacetum cinerariifolium, the natural source of mosquito coil.</title>
        <authorList>
            <person name="Yamashiro T."/>
            <person name="Shiraishi A."/>
            <person name="Satake H."/>
            <person name="Nakayama K."/>
        </authorList>
    </citation>
    <scope>NUCLEOTIDE SEQUENCE</scope>
</reference>
<dbReference type="PROSITE" id="PS50994">
    <property type="entry name" value="INTEGRASE"/>
    <property type="match status" value="1"/>
</dbReference>
<comment type="caution">
    <text evidence="3">The sequence shown here is derived from an EMBL/GenBank/DDBJ whole genome shotgun (WGS) entry which is preliminary data.</text>
</comment>
<accession>A0A699ICM2</accession>
<feature type="region of interest" description="Disordered" evidence="1">
    <location>
        <begin position="121"/>
        <end position="161"/>
    </location>
</feature>
<evidence type="ECO:0000259" key="2">
    <source>
        <dbReference type="PROSITE" id="PS50994"/>
    </source>
</evidence>
<dbReference type="GO" id="GO:0003676">
    <property type="term" value="F:nucleic acid binding"/>
    <property type="evidence" value="ECO:0007669"/>
    <property type="project" value="InterPro"/>
</dbReference>
<dbReference type="InterPro" id="IPR036397">
    <property type="entry name" value="RNaseH_sf"/>
</dbReference>
<dbReference type="Gene3D" id="3.30.420.10">
    <property type="entry name" value="Ribonuclease H-like superfamily/Ribonuclease H"/>
    <property type="match status" value="1"/>
</dbReference>
<proteinExistence type="predicted"/>
<evidence type="ECO:0000313" key="3">
    <source>
        <dbReference type="EMBL" id="GEZ40662.1"/>
    </source>
</evidence>
<dbReference type="EMBL" id="BKCJ010275124">
    <property type="protein sequence ID" value="GEZ40662.1"/>
    <property type="molecule type" value="Genomic_DNA"/>
</dbReference>
<organism evidence="3">
    <name type="scientific">Tanacetum cinerariifolium</name>
    <name type="common">Dalmatian daisy</name>
    <name type="synonym">Chrysanthemum cinerariifolium</name>
    <dbReference type="NCBI Taxonomy" id="118510"/>
    <lineage>
        <taxon>Eukaryota</taxon>
        <taxon>Viridiplantae</taxon>
        <taxon>Streptophyta</taxon>
        <taxon>Embryophyta</taxon>
        <taxon>Tracheophyta</taxon>
        <taxon>Spermatophyta</taxon>
        <taxon>Magnoliopsida</taxon>
        <taxon>eudicotyledons</taxon>
        <taxon>Gunneridae</taxon>
        <taxon>Pentapetalae</taxon>
        <taxon>asterids</taxon>
        <taxon>campanulids</taxon>
        <taxon>Asterales</taxon>
        <taxon>Asteraceae</taxon>
        <taxon>Asteroideae</taxon>
        <taxon>Anthemideae</taxon>
        <taxon>Anthemidinae</taxon>
        <taxon>Tanacetum</taxon>
    </lineage>
</organism>
<dbReference type="SUPFAM" id="SSF53098">
    <property type="entry name" value="Ribonuclease H-like"/>
    <property type="match status" value="1"/>
</dbReference>
<protein>
    <recommendedName>
        <fullName evidence="2">Integrase catalytic domain-containing protein</fullName>
    </recommendedName>
</protein>
<dbReference type="InterPro" id="IPR001584">
    <property type="entry name" value="Integrase_cat-core"/>
</dbReference>
<dbReference type="GO" id="GO:0015074">
    <property type="term" value="P:DNA integration"/>
    <property type="evidence" value="ECO:0007669"/>
    <property type="project" value="InterPro"/>
</dbReference>
<sequence length="486" mass="55443">MFFYLTTLGLARFLKETVPQVEPPPKDPLYNVYCKTTTAKELGESLERKYKIEDAGTKKFVVSRFFDYKMVDSKNVISQVEFKNYLKHKQKEMSVEDLVARLCIEEDNRLAQKDTYTPDSAKANIIKHAGSSLRSNPKGKGKDKRKNDKKSKGKSEHLAPKAEIVKQKAVDNGQKLYMSNYAIADIKGEGDNFEDDIRERAQKIKVVRSDRGGEYVSSFAELCAKHGIRHEFTAPYSPRQNGIAKRKKRTLKEMVTAMLISSAKVDVPAPKAQKIGPKSVDCIFIGYAKNNKTGSSSILDEKVVQDKRQRDDNDLQDERRDQTEEEEVEPRRSKRARNEKLFRPGFVSFMVENEPTSYREAKKTKADGTIDKYKARLVIKGFRQREGDSDKVRTPIDTIMHLSKNRGLGVAHLEYSRIIGMLMYLMTGTRPKLAYAVSRLSRHPAVIEGYSDANWISDINNSKSTSGYVFTLGRYFLEVFQVNCYS</sequence>
<name>A0A699ICM2_TANCI</name>